<reference evidence="1 2" key="1">
    <citation type="journal article" date="2018" name="Front. Plant Sci.">
        <title>Red Clover (Trifolium pratense) and Zigzag Clover (T. medium) - A Picture of Genomic Similarities and Differences.</title>
        <authorList>
            <person name="Dluhosova J."/>
            <person name="Istvanek J."/>
            <person name="Nedelnik J."/>
            <person name="Repkova J."/>
        </authorList>
    </citation>
    <scope>NUCLEOTIDE SEQUENCE [LARGE SCALE GENOMIC DNA]</scope>
    <source>
        <strain evidence="2">cv. 10/8</strain>
        <tissue evidence="1">Leaf</tissue>
    </source>
</reference>
<dbReference type="EMBL" id="LXQA010167097">
    <property type="protein sequence ID" value="MCI28653.1"/>
    <property type="molecule type" value="Genomic_DNA"/>
</dbReference>
<organism evidence="1 2">
    <name type="scientific">Trifolium medium</name>
    <dbReference type="NCBI Taxonomy" id="97028"/>
    <lineage>
        <taxon>Eukaryota</taxon>
        <taxon>Viridiplantae</taxon>
        <taxon>Streptophyta</taxon>
        <taxon>Embryophyta</taxon>
        <taxon>Tracheophyta</taxon>
        <taxon>Spermatophyta</taxon>
        <taxon>Magnoliopsida</taxon>
        <taxon>eudicotyledons</taxon>
        <taxon>Gunneridae</taxon>
        <taxon>Pentapetalae</taxon>
        <taxon>rosids</taxon>
        <taxon>fabids</taxon>
        <taxon>Fabales</taxon>
        <taxon>Fabaceae</taxon>
        <taxon>Papilionoideae</taxon>
        <taxon>50 kb inversion clade</taxon>
        <taxon>NPAAA clade</taxon>
        <taxon>Hologalegina</taxon>
        <taxon>IRL clade</taxon>
        <taxon>Trifolieae</taxon>
        <taxon>Trifolium</taxon>
    </lineage>
</organism>
<accession>A0A392QWC4</accession>
<sequence>VEKHQDNADVLYIEVDGRVLKELERSFVGVLALSVEVKRIKTTLYMEGFAHISVTDVGGNMVLIFSPKVGEVEAMCKAKVDWLTYYFKEVRPWSPSCFVDRRVTWVKVHGIPLHLEPN</sequence>
<proteinExistence type="predicted"/>
<dbReference type="Proteomes" id="UP000265520">
    <property type="component" value="Unassembled WGS sequence"/>
</dbReference>
<keyword evidence="2" id="KW-1185">Reference proteome</keyword>
<evidence type="ECO:0000313" key="1">
    <source>
        <dbReference type="EMBL" id="MCI28653.1"/>
    </source>
</evidence>
<evidence type="ECO:0008006" key="3">
    <source>
        <dbReference type="Google" id="ProtNLM"/>
    </source>
</evidence>
<dbReference type="AlphaFoldDB" id="A0A392QWC4"/>
<comment type="caution">
    <text evidence="1">The sequence shown here is derived from an EMBL/GenBank/DDBJ whole genome shotgun (WGS) entry which is preliminary data.</text>
</comment>
<feature type="non-terminal residue" evidence="1">
    <location>
        <position position="1"/>
    </location>
</feature>
<evidence type="ECO:0000313" key="2">
    <source>
        <dbReference type="Proteomes" id="UP000265520"/>
    </source>
</evidence>
<protein>
    <recommendedName>
        <fullName evidence="3">DUF4283 domain protein</fullName>
    </recommendedName>
</protein>
<name>A0A392QWC4_9FABA</name>